<keyword evidence="3" id="KW-0597">Phosphoprotein</keyword>
<evidence type="ECO:0000256" key="1">
    <source>
        <dbReference type="ARBA" id="ARBA00004496"/>
    </source>
</evidence>
<dbReference type="InterPro" id="IPR037189">
    <property type="entry name" value="HBS1-like_N_sf"/>
</dbReference>
<keyword evidence="6" id="KW-0472">Membrane</keyword>
<evidence type="ECO:0000256" key="5">
    <source>
        <dbReference type="ARBA" id="ARBA00022917"/>
    </source>
</evidence>
<dbReference type="GO" id="GO:0006412">
    <property type="term" value="P:translation"/>
    <property type="evidence" value="ECO:0007669"/>
    <property type="project" value="UniProtKB-KW"/>
</dbReference>
<keyword evidence="5" id="KW-0648">Protein biosynthesis</keyword>
<dbReference type="InterPro" id="IPR015033">
    <property type="entry name" value="HBS1-like_N"/>
</dbReference>
<keyword evidence="6" id="KW-0812">Transmembrane</keyword>
<feature type="domain" description="HBS1-like protein N-terminal" evidence="7">
    <location>
        <begin position="62"/>
        <end position="139"/>
    </location>
</feature>
<reference evidence="8" key="3">
    <citation type="submission" date="2025-09" db="UniProtKB">
        <authorList>
            <consortium name="Ensembl"/>
        </authorList>
    </citation>
    <scope>IDENTIFICATION</scope>
</reference>
<organism evidence="8 9">
    <name type="scientific">Meleagris gallopavo</name>
    <name type="common">Wild turkey</name>
    <dbReference type="NCBI Taxonomy" id="9103"/>
    <lineage>
        <taxon>Eukaryota</taxon>
        <taxon>Metazoa</taxon>
        <taxon>Chordata</taxon>
        <taxon>Craniata</taxon>
        <taxon>Vertebrata</taxon>
        <taxon>Euteleostomi</taxon>
        <taxon>Archelosauria</taxon>
        <taxon>Archosauria</taxon>
        <taxon>Dinosauria</taxon>
        <taxon>Saurischia</taxon>
        <taxon>Theropoda</taxon>
        <taxon>Coelurosauria</taxon>
        <taxon>Aves</taxon>
        <taxon>Neognathae</taxon>
        <taxon>Galloanserae</taxon>
        <taxon>Galliformes</taxon>
        <taxon>Phasianidae</taxon>
        <taxon>Meleagridinae</taxon>
        <taxon>Meleagris</taxon>
    </lineage>
</organism>
<dbReference type="Pfam" id="PF08938">
    <property type="entry name" value="HBS1_N"/>
    <property type="match status" value="1"/>
</dbReference>
<name>A0A803XMT9_MELGA</name>
<sequence>GLCCSCYSEILLLHYTSDLIIDFEDDDVYGQSVEDDYCISPSTAAQFIYSRRDKPATFAEPLEEEYGYEDTEDTAGCFTPNHQLTEVDRARLSSCLDQMREVLAESVPDQAMVQAVLDSKFDVQKALDLVLSQDSKRNLKTKDEDAVIVRKTTKGMLLLDCLHSRCFMCIYSLILALQAVRMITVALAIYWKS</sequence>
<comment type="subcellular location">
    <subcellularLocation>
        <location evidence="1">Cytoplasm</location>
    </subcellularLocation>
</comment>
<reference evidence="8 9" key="1">
    <citation type="journal article" date="2010" name="PLoS Biol.">
        <title>Multi-platform next-generation sequencing of the domestic turkey (Meleagris gallopavo): genome assembly and analysis.</title>
        <authorList>
            <person name="Dalloul R.A."/>
            <person name="Long J.A."/>
            <person name="Zimin A.V."/>
            <person name="Aslam L."/>
            <person name="Beal K."/>
            <person name="Blomberg L.A."/>
            <person name="Bouffard P."/>
            <person name="Burt D.W."/>
            <person name="Crasta O."/>
            <person name="Crooijmans R.P."/>
            <person name="Cooper K."/>
            <person name="Coulombe R.A."/>
            <person name="De S."/>
            <person name="Delany M.E."/>
            <person name="Dodgson J.B."/>
            <person name="Dong J.J."/>
            <person name="Evans C."/>
            <person name="Frederickson K.M."/>
            <person name="Flicek P."/>
            <person name="Florea L."/>
            <person name="Folkerts O."/>
            <person name="Groenen M.A."/>
            <person name="Harkins T.T."/>
            <person name="Herrero J."/>
            <person name="Hoffmann S."/>
            <person name="Megens H.J."/>
            <person name="Jiang A."/>
            <person name="de Jong P."/>
            <person name="Kaiser P."/>
            <person name="Kim H."/>
            <person name="Kim K.W."/>
            <person name="Kim S."/>
            <person name="Langenberger D."/>
            <person name="Lee M.K."/>
            <person name="Lee T."/>
            <person name="Mane S."/>
            <person name="Marcais G."/>
            <person name="Marz M."/>
            <person name="McElroy A.P."/>
            <person name="Modise T."/>
            <person name="Nefedov M."/>
            <person name="Notredame C."/>
            <person name="Paton I.R."/>
            <person name="Payne W.S."/>
            <person name="Pertea G."/>
            <person name="Prickett D."/>
            <person name="Puiu D."/>
            <person name="Qioa D."/>
            <person name="Raineri E."/>
            <person name="Ruffier M."/>
            <person name="Salzberg S.L."/>
            <person name="Schatz M.C."/>
            <person name="Scheuring C."/>
            <person name="Schmidt C.J."/>
            <person name="Schroeder S."/>
            <person name="Searle S.M."/>
            <person name="Smith E.J."/>
            <person name="Smith J."/>
            <person name="Sonstegard T.S."/>
            <person name="Stadler P.F."/>
            <person name="Tafer H."/>
            <person name="Tu Z.J."/>
            <person name="Van Tassell C.P."/>
            <person name="Vilella A.J."/>
            <person name="Williams K.P."/>
            <person name="Yorke J.A."/>
            <person name="Zhang L."/>
            <person name="Zhang H.B."/>
            <person name="Zhang X."/>
            <person name="Zhang Y."/>
            <person name="Reed K.M."/>
        </authorList>
    </citation>
    <scope>NUCLEOTIDE SEQUENCE [LARGE SCALE GENOMIC DNA]</scope>
</reference>
<protein>
    <recommendedName>
        <fullName evidence="7">HBS1-like protein N-terminal domain-containing protein</fullName>
    </recommendedName>
</protein>
<reference evidence="8" key="2">
    <citation type="submission" date="2025-08" db="UniProtKB">
        <authorList>
            <consortium name="Ensembl"/>
        </authorList>
    </citation>
    <scope>IDENTIFICATION</scope>
</reference>
<dbReference type="GO" id="GO:0016787">
    <property type="term" value="F:hydrolase activity"/>
    <property type="evidence" value="ECO:0007669"/>
    <property type="project" value="UniProtKB-KW"/>
</dbReference>
<dbReference type="GO" id="GO:0005737">
    <property type="term" value="C:cytoplasm"/>
    <property type="evidence" value="ECO:0007669"/>
    <property type="project" value="UniProtKB-SubCell"/>
</dbReference>
<feature type="transmembrane region" description="Helical" evidence="6">
    <location>
        <begin position="170"/>
        <end position="191"/>
    </location>
</feature>
<keyword evidence="6" id="KW-1133">Transmembrane helix</keyword>
<evidence type="ECO:0000256" key="6">
    <source>
        <dbReference type="SAM" id="Phobius"/>
    </source>
</evidence>
<proteinExistence type="predicted"/>
<keyword evidence="4" id="KW-0378">Hydrolase</keyword>
<dbReference type="Gene3D" id="1.10.8.10">
    <property type="entry name" value="DNA helicase RuvA subunit, C-terminal domain"/>
    <property type="match status" value="1"/>
</dbReference>
<evidence type="ECO:0000259" key="7">
    <source>
        <dbReference type="Pfam" id="PF08938"/>
    </source>
</evidence>
<keyword evidence="9" id="KW-1185">Reference proteome</keyword>
<accession>A0A803XMT9</accession>
<dbReference type="AlphaFoldDB" id="A0A803XMT9"/>
<dbReference type="InParanoid" id="A0A803XMT9"/>
<evidence type="ECO:0000256" key="4">
    <source>
        <dbReference type="ARBA" id="ARBA00022801"/>
    </source>
</evidence>
<dbReference type="GeneTree" id="ENSGT01080000257748"/>
<evidence type="ECO:0000256" key="2">
    <source>
        <dbReference type="ARBA" id="ARBA00022490"/>
    </source>
</evidence>
<dbReference type="Proteomes" id="UP000001645">
    <property type="component" value="Chromosome 2"/>
</dbReference>
<evidence type="ECO:0000313" key="9">
    <source>
        <dbReference type="Proteomes" id="UP000001645"/>
    </source>
</evidence>
<evidence type="ECO:0000313" key="8">
    <source>
        <dbReference type="Ensembl" id="ENSMGAP00000020835.1"/>
    </source>
</evidence>
<keyword evidence="2" id="KW-0963">Cytoplasm</keyword>
<dbReference type="Ensembl" id="ENSMGAT00000021359.1">
    <property type="protein sequence ID" value="ENSMGAP00000020835.1"/>
    <property type="gene ID" value="ENSMGAG00000020932.1"/>
</dbReference>
<dbReference type="FunFam" id="1.10.8.10:FF:000039">
    <property type="entry name" value="HBS1-like translational GTPase"/>
    <property type="match status" value="1"/>
</dbReference>
<evidence type="ECO:0000256" key="3">
    <source>
        <dbReference type="ARBA" id="ARBA00022553"/>
    </source>
</evidence>
<dbReference type="SUPFAM" id="SSF109732">
    <property type="entry name" value="HBS1-like domain"/>
    <property type="match status" value="1"/>
</dbReference>